<gene>
    <name evidence="3" type="ORF">OL599_23220</name>
</gene>
<proteinExistence type="predicted"/>
<evidence type="ECO:0000313" key="3">
    <source>
        <dbReference type="EMBL" id="MCW3477482.1"/>
    </source>
</evidence>
<name>A0AA42CK31_9PROT</name>
<evidence type="ECO:0000313" key="4">
    <source>
        <dbReference type="Proteomes" id="UP001165679"/>
    </source>
</evidence>
<feature type="region of interest" description="Disordered" evidence="1">
    <location>
        <begin position="162"/>
        <end position="181"/>
    </location>
</feature>
<feature type="compositionally biased region" description="Polar residues" evidence="1">
    <location>
        <begin position="162"/>
        <end position="171"/>
    </location>
</feature>
<dbReference type="Proteomes" id="UP001165679">
    <property type="component" value="Unassembled WGS sequence"/>
</dbReference>
<organism evidence="3 4">
    <name type="scientific">Limobrevibacterium gyesilva</name>
    <dbReference type="NCBI Taxonomy" id="2991712"/>
    <lineage>
        <taxon>Bacteria</taxon>
        <taxon>Pseudomonadati</taxon>
        <taxon>Pseudomonadota</taxon>
        <taxon>Alphaproteobacteria</taxon>
        <taxon>Acetobacterales</taxon>
        <taxon>Acetobacteraceae</taxon>
        <taxon>Limobrevibacterium</taxon>
    </lineage>
</organism>
<reference evidence="3" key="1">
    <citation type="submission" date="2022-09" db="EMBL/GenBank/DDBJ databases">
        <title>Rhodovastum sp. nov. RN2-1 isolated from soil in Seongnam, South Korea.</title>
        <authorList>
            <person name="Le N.T."/>
        </authorList>
    </citation>
    <scope>NUCLEOTIDE SEQUENCE</scope>
    <source>
        <strain evidence="3">RN2-1</strain>
    </source>
</reference>
<feature type="compositionally biased region" description="Low complexity" evidence="1">
    <location>
        <begin position="83"/>
        <end position="95"/>
    </location>
</feature>
<evidence type="ECO:0000256" key="1">
    <source>
        <dbReference type="SAM" id="MobiDB-lite"/>
    </source>
</evidence>
<dbReference type="AlphaFoldDB" id="A0AA42CK31"/>
<comment type="caution">
    <text evidence="3">The sequence shown here is derived from an EMBL/GenBank/DDBJ whole genome shotgun (WGS) entry which is preliminary data.</text>
</comment>
<dbReference type="EMBL" id="JAPDNT010000038">
    <property type="protein sequence ID" value="MCW3477482.1"/>
    <property type="molecule type" value="Genomic_DNA"/>
</dbReference>
<feature type="region of interest" description="Disordered" evidence="1">
    <location>
        <begin position="79"/>
        <end position="106"/>
    </location>
</feature>
<sequence>MPPVADMLPDDIDALRAALAAKRAGRREAEARASGAEAMVAHLKLLIAKLKHDRFGASPERGRKLLDQMELELEELEAAASEDATVTGTAAADTGPRPASRRRPVRGPLPAHLPRERAMTPAPSACPCSVSPARNSSATCRLNAALWDRCFVMASILRKPSNEGQTKSLILSTPRGALHRE</sequence>
<dbReference type="Pfam" id="PF13007">
    <property type="entry name" value="LZ_Tnp_IS66"/>
    <property type="match status" value="1"/>
</dbReference>
<keyword evidence="4" id="KW-1185">Reference proteome</keyword>
<accession>A0AA42CK31</accession>
<dbReference type="InterPro" id="IPR024463">
    <property type="entry name" value="Transposase_TnpC_homeodom"/>
</dbReference>
<protein>
    <submittedName>
        <fullName evidence="3">Transposase</fullName>
    </submittedName>
</protein>
<evidence type="ECO:0000259" key="2">
    <source>
        <dbReference type="Pfam" id="PF13007"/>
    </source>
</evidence>
<reference evidence="3" key="2">
    <citation type="submission" date="2022-10" db="EMBL/GenBank/DDBJ databases">
        <authorList>
            <person name="Trinh H.N."/>
        </authorList>
    </citation>
    <scope>NUCLEOTIDE SEQUENCE</scope>
    <source>
        <strain evidence="3">RN2-1</strain>
    </source>
</reference>
<feature type="domain" description="Transposase TnpC homeodomain" evidence="2">
    <location>
        <begin position="42"/>
        <end position="117"/>
    </location>
</feature>